<feature type="transmembrane region" description="Helical" evidence="2">
    <location>
        <begin position="397"/>
        <end position="416"/>
    </location>
</feature>
<evidence type="ECO:0000313" key="7">
    <source>
        <dbReference type="Proteomes" id="UP000198778"/>
    </source>
</evidence>
<evidence type="ECO:0000256" key="1">
    <source>
        <dbReference type="SAM" id="MobiDB-lite"/>
    </source>
</evidence>
<dbReference type="Pfam" id="PF09972">
    <property type="entry name" value="DUF2207"/>
    <property type="match status" value="1"/>
</dbReference>
<dbReference type="STRING" id="745820.SAMN04488053_11545"/>
<dbReference type="AlphaFoldDB" id="A0A1H0JYU2"/>
<organism evidence="6 7">
    <name type="scientific">Alkalicoccus daliensis</name>
    <dbReference type="NCBI Taxonomy" id="745820"/>
    <lineage>
        <taxon>Bacteria</taxon>
        <taxon>Bacillati</taxon>
        <taxon>Bacillota</taxon>
        <taxon>Bacilli</taxon>
        <taxon>Bacillales</taxon>
        <taxon>Bacillaceae</taxon>
        <taxon>Alkalicoccus</taxon>
    </lineage>
</organism>
<dbReference type="InterPro" id="IPR048389">
    <property type="entry name" value="YciQ-like_C"/>
</dbReference>
<feature type="chain" id="PRO_5011701864" evidence="3">
    <location>
        <begin position="25"/>
        <end position="564"/>
    </location>
</feature>
<evidence type="ECO:0000256" key="2">
    <source>
        <dbReference type="SAM" id="Phobius"/>
    </source>
</evidence>
<name>A0A1H0JYU2_9BACI</name>
<feature type="domain" description="Predicted membrane protein YciQ-like C-terminal" evidence="5">
    <location>
        <begin position="279"/>
        <end position="456"/>
    </location>
</feature>
<feature type="region of interest" description="Disordered" evidence="1">
    <location>
        <begin position="540"/>
        <end position="564"/>
    </location>
</feature>
<gene>
    <name evidence="6" type="ORF">SAMN04488053_11545</name>
</gene>
<dbReference type="RefSeq" id="WP_090844004.1">
    <property type="nucleotide sequence ID" value="NZ_FNIL01000015.1"/>
</dbReference>
<dbReference type="EMBL" id="FNIL01000015">
    <property type="protein sequence ID" value="SDO48968.1"/>
    <property type="molecule type" value="Genomic_DNA"/>
</dbReference>
<keyword evidence="3" id="KW-0732">Signal</keyword>
<sequence length="564" mass="61971">MGRKTNTIILTSLFFIAMPVTASAFELTIPEAEIDAYLQEDGSVQVEESFTYDFEGDFNGVVRTLNHPGYAPIVNLEAYEGGETLEIETVEQMEHRIHRPGEDETFTVDLHYTIEDGVELYEDLGEFHWSFFDSSNETDYESMQIRVYPPGASTETEAIGYRAAEGTEQIEDDYVLFDLGHVEGGEDGDVRAAFDEALFAGVTRTAEGSAAEEIQEERDDREEAAAAAAAREDFLATAAPIAIPLLALLFLSVIYVDRKKYSHLKQSAYSKDLTPGAPPLELSMPATLYYVRPTVAPEMLTASLLDLVRQGKVTQEGEDSFRLESRKNLLAHEEILVSMLFDEMGENDVFHSSDMSAYLQDEKNYESFEAKKAEWQKAVVEEKKAADLKINKTGFKLGLGAAAFLPLALGIVYIVHGMVVPFVVLLALYLFVFGYALIYQPRTEKGWTLLRDWRDYKDEVADYEMQDWQRLSPEEQKIAFIYGLGLNLKSVKKMSGDLTKEFSAAPASGGYRSDVPIFMTAGLLASTQFQSSSAEAASSFSSSSSGGIGGGTGVGGGGGGSGGF</sequence>
<keyword evidence="2" id="KW-0812">Transmembrane</keyword>
<evidence type="ECO:0000259" key="5">
    <source>
        <dbReference type="Pfam" id="PF20990"/>
    </source>
</evidence>
<protein>
    <submittedName>
        <fullName evidence="6">Uncharacterized membrane protein</fullName>
    </submittedName>
</protein>
<evidence type="ECO:0000313" key="6">
    <source>
        <dbReference type="EMBL" id="SDO48968.1"/>
    </source>
</evidence>
<dbReference type="Pfam" id="PF20990">
    <property type="entry name" value="DUF2207_C"/>
    <property type="match status" value="1"/>
</dbReference>
<feature type="signal peptide" evidence="3">
    <location>
        <begin position="1"/>
        <end position="24"/>
    </location>
</feature>
<keyword evidence="2" id="KW-0472">Membrane</keyword>
<keyword evidence="7" id="KW-1185">Reference proteome</keyword>
<proteinExistence type="predicted"/>
<feature type="transmembrane region" description="Helical" evidence="2">
    <location>
        <begin position="422"/>
        <end position="439"/>
    </location>
</feature>
<accession>A0A1H0JYU2</accession>
<reference evidence="7" key="1">
    <citation type="submission" date="2016-10" db="EMBL/GenBank/DDBJ databases">
        <authorList>
            <person name="Varghese N."/>
            <person name="Submissions S."/>
        </authorList>
    </citation>
    <scope>NUCLEOTIDE SEQUENCE [LARGE SCALE GENOMIC DNA]</scope>
    <source>
        <strain evidence="7">CGMCC 1.10369</strain>
    </source>
</reference>
<dbReference type="Proteomes" id="UP000198778">
    <property type="component" value="Unassembled WGS sequence"/>
</dbReference>
<keyword evidence="2" id="KW-1133">Transmembrane helix</keyword>
<evidence type="ECO:0000256" key="3">
    <source>
        <dbReference type="SAM" id="SignalP"/>
    </source>
</evidence>
<feature type="compositionally biased region" description="Gly residues" evidence="1">
    <location>
        <begin position="546"/>
        <end position="564"/>
    </location>
</feature>
<feature type="transmembrane region" description="Helical" evidence="2">
    <location>
        <begin position="234"/>
        <end position="256"/>
    </location>
</feature>
<feature type="domain" description="DUF2207" evidence="4">
    <location>
        <begin position="28"/>
        <end position="194"/>
    </location>
</feature>
<evidence type="ECO:0000259" key="4">
    <source>
        <dbReference type="Pfam" id="PF09972"/>
    </source>
</evidence>
<dbReference type="InterPro" id="IPR018702">
    <property type="entry name" value="DUF2207"/>
</dbReference>